<comment type="subcellular location">
    <subcellularLocation>
        <location evidence="1">Cell membrane</location>
        <topology evidence="1">Multi-pass membrane protein</topology>
    </subcellularLocation>
</comment>
<dbReference type="Proteomes" id="UP000002213">
    <property type="component" value="Chromosome"/>
</dbReference>
<evidence type="ECO:0000256" key="3">
    <source>
        <dbReference type="ARBA" id="ARBA00022989"/>
    </source>
</evidence>
<dbReference type="KEGG" id="ami:Amir_0252"/>
<dbReference type="Pfam" id="PF07690">
    <property type="entry name" value="MFS_1"/>
    <property type="match status" value="1"/>
</dbReference>
<protein>
    <submittedName>
        <fullName evidence="7">Major facilitator superfamily MFS_1</fullName>
    </submittedName>
</protein>
<sequence>MVLAYQVCILARMSHSARLSDYRAALTTPAMRGPVVAGLFARLPIAMIGFALLLYVQRASGSYGTAGLVSASALIGVALGAIAQGRLMDRFGPSRPLLAVTALFALAATGAVVAVESGVAVVVLAPLAFAVGFTEPMAGSASRALWTSIVPAGPLRDAGIAYEAISMEVFFILGPGLAGVLVTAAWPGTGFVVGAAMMVVGALWFACTPTVRGRRPEPVQGGGPLGALASPGMRTVALAALGFGLSIGFIEVAVPAAADAAGHKGVGGLLLSLWSVSSVLFGVLYSLRPLPRPMHLRLPVLLGGFSLLAALLAIPTTLVGLAVALFVVGSLITPQSTAHSAAIEQVAPEGTAAEAFGWVVTAVTLGLAAGQGLAGQIVEARGTSTAFLAAAASGLAVAVVVWLLRGTVAAGAPGVPAGAAVPQEEEAGLVGR</sequence>
<feature type="transmembrane region" description="Helical" evidence="5">
    <location>
        <begin position="266"/>
        <end position="287"/>
    </location>
</feature>
<proteinExistence type="predicted"/>
<feature type="transmembrane region" description="Helical" evidence="5">
    <location>
        <begin position="165"/>
        <end position="186"/>
    </location>
</feature>
<keyword evidence="8" id="KW-1185">Reference proteome</keyword>
<dbReference type="Gene3D" id="1.20.1250.20">
    <property type="entry name" value="MFS general substrate transporter like domains"/>
    <property type="match status" value="1"/>
</dbReference>
<feature type="transmembrane region" description="Helical" evidence="5">
    <location>
        <begin position="299"/>
        <end position="332"/>
    </location>
</feature>
<dbReference type="STRING" id="446462.Amir_0252"/>
<reference evidence="7 8" key="1">
    <citation type="journal article" date="2009" name="Stand. Genomic Sci.">
        <title>Complete genome sequence of Actinosynnema mirum type strain (101).</title>
        <authorList>
            <person name="Land M."/>
            <person name="Lapidus A."/>
            <person name="Mayilraj S."/>
            <person name="Chen F."/>
            <person name="Copeland A."/>
            <person name="Del Rio T.G."/>
            <person name="Nolan M."/>
            <person name="Lucas S."/>
            <person name="Tice H."/>
            <person name="Cheng J.F."/>
            <person name="Chertkov O."/>
            <person name="Bruce D."/>
            <person name="Goodwin L."/>
            <person name="Pitluck S."/>
            <person name="Rohde M."/>
            <person name="Goker M."/>
            <person name="Pati A."/>
            <person name="Ivanova N."/>
            <person name="Mavromatis K."/>
            <person name="Chen A."/>
            <person name="Palaniappan K."/>
            <person name="Hauser L."/>
            <person name="Chang Y.J."/>
            <person name="Jeffries C.C."/>
            <person name="Brettin T."/>
            <person name="Detter J.C."/>
            <person name="Han C."/>
            <person name="Chain P."/>
            <person name="Tindall B.J."/>
            <person name="Bristow J."/>
            <person name="Eisen J.A."/>
            <person name="Markowitz V."/>
            <person name="Hugenholtz P."/>
            <person name="Kyrpides N.C."/>
            <person name="Klenk H.P."/>
        </authorList>
    </citation>
    <scope>NUCLEOTIDE SEQUENCE [LARGE SCALE GENOMIC DNA]</scope>
    <source>
        <strain evidence="8">ATCC 29888 / DSM 43827 / JCM 3225 / NBRC 14064 / NCIMB 13271 / NRRL B-12336 / IMRU 3971 / 101</strain>
    </source>
</reference>
<evidence type="ECO:0000313" key="8">
    <source>
        <dbReference type="Proteomes" id="UP000002213"/>
    </source>
</evidence>
<evidence type="ECO:0000256" key="2">
    <source>
        <dbReference type="ARBA" id="ARBA00022692"/>
    </source>
</evidence>
<dbReference type="InterPro" id="IPR036259">
    <property type="entry name" value="MFS_trans_sf"/>
</dbReference>
<dbReference type="PRINTS" id="PR01035">
    <property type="entry name" value="TCRTETA"/>
</dbReference>
<dbReference type="PANTHER" id="PTHR23542">
    <property type="match status" value="1"/>
</dbReference>
<dbReference type="InterPro" id="IPR001958">
    <property type="entry name" value="Tet-R_TetA/multi-R_MdtG-like"/>
</dbReference>
<dbReference type="eggNOG" id="COG2814">
    <property type="taxonomic scope" value="Bacteria"/>
</dbReference>
<feature type="transmembrane region" description="Helical" evidence="5">
    <location>
        <begin position="35"/>
        <end position="56"/>
    </location>
</feature>
<keyword evidence="2 5" id="KW-0812">Transmembrane</keyword>
<dbReference type="GO" id="GO:0022857">
    <property type="term" value="F:transmembrane transporter activity"/>
    <property type="evidence" value="ECO:0007669"/>
    <property type="project" value="InterPro"/>
</dbReference>
<evidence type="ECO:0000256" key="4">
    <source>
        <dbReference type="ARBA" id="ARBA00023136"/>
    </source>
</evidence>
<dbReference type="EMBL" id="CP001630">
    <property type="protein sequence ID" value="ACU34221.1"/>
    <property type="molecule type" value="Genomic_DNA"/>
</dbReference>
<feature type="transmembrane region" description="Helical" evidence="5">
    <location>
        <begin position="103"/>
        <end position="133"/>
    </location>
</feature>
<gene>
    <name evidence="7" type="ordered locus">Amir_0252</name>
</gene>
<organism evidence="7 8">
    <name type="scientific">Actinosynnema mirum (strain ATCC 29888 / DSM 43827 / JCM 3225 / NBRC 14064 / NCIMB 13271 / NRRL B-12336 / IMRU 3971 / 101)</name>
    <dbReference type="NCBI Taxonomy" id="446462"/>
    <lineage>
        <taxon>Bacteria</taxon>
        <taxon>Bacillati</taxon>
        <taxon>Actinomycetota</taxon>
        <taxon>Actinomycetes</taxon>
        <taxon>Pseudonocardiales</taxon>
        <taxon>Pseudonocardiaceae</taxon>
        <taxon>Actinosynnema</taxon>
    </lineage>
</organism>
<keyword evidence="4 5" id="KW-0472">Membrane</keyword>
<dbReference type="InterPro" id="IPR020846">
    <property type="entry name" value="MFS_dom"/>
</dbReference>
<keyword evidence="3 5" id="KW-1133">Transmembrane helix</keyword>
<feature type="domain" description="Major facilitator superfamily (MFS) profile" evidence="6">
    <location>
        <begin position="30"/>
        <end position="409"/>
    </location>
</feature>
<feature type="transmembrane region" description="Helical" evidence="5">
    <location>
        <begin position="63"/>
        <end position="83"/>
    </location>
</feature>
<dbReference type="PROSITE" id="PS50850">
    <property type="entry name" value="MFS"/>
    <property type="match status" value="1"/>
</dbReference>
<feature type="transmembrane region" description="Helical" evidence="5">
    <location>
        <begin position="355"/>
        <end position="374"/>
    </location>
</feature>
<feature type="transmembrane region" description="Helical" evidence="5">
    <location>
        <begin position="192"/>
        <end position="211"/>
    </location>
</feature>
<feature type="transmembrane region" description="Helical" evidence="5">
    <location>
        <begin position="386"/>
        <end position="404"/>
    </location>
</feature>
<evidence type="ECO:0000256" key="5">
    <source>
        <dbReference type="SAM" id="Phobius"/>
    </source>
</evidence>
<evidence type="ECO:0000313" key="7">
    <source>
        <dbReference type="EMBL" id="ACU34221.1"/>
    </source>
</evidence>
<dbReference type="PANTHER" id="PTHR23542:SF1">
    <property type="entry name" value="MAJOR FACILITATOR SUPERFAMILY (MFS) PROFILE DOMAIN-CONTAINING PROTEIN"/>
    <property type="match status" value="1"/>
</dbReference>
<evidence type="ECO:0000256" key="1">
    <source>
        <dbReference type="ARBA" id="ARBA00004651"/>
    </source>
</evidence>
<dbReference type="GO" id="GO:0005886">
    <property type="term" value="C:plasma membrane"/>
    <property type="evidence" value="ECO:0007669"/>
    <property type="project" value="UniProtKB-SubCell"/>
</dbReference>
<feature type="transmembrane region" description="Helical" evidence="5">
    <location>
        <begin position="232"/>
        <end position="254"/>
    </location>
</feature>
<dbReference type="InterPro" id="IPR011701">
    <property type="entry name" value="MFS"/>
</dbReference>
<name>C6WF89_ACTMD</name>
<accession>C6WF89</accession>
<evidence type="ECO:0000259" key="6">
    <source>
        <dbReference type="PROSITE" id="PS50850"/>
    </source>
</evidence>
<dbReference type="AlphaFoldDB" id="C6WF89"/>
<dbReference type="HOGENOM" id="CLU_033532_3_0_11"/>
<dbReference type="SUPFAM" id="SSF103473">
    <property type="entry name" value="MFS general substrate transporter"/>
    <property type="match status" value="1"/>
</dbReference>